<accession>A0ABV0Z863</accession>
<dbReference type="EMBL" id="JAHRIP010056531">
    <property type="protein sequence ID" value="MEQ2302070.1"/>
    <property type="molecule type" value="Genomic_DNA"/>
</dbReference>
<proteinExistence type="predicted"/>
<gene>
    <name evidence="1" type="ORF">AMECASPLE_002756</name>
</gene>
<dbReference type="Proteomes" id="UP001469553">
    <property type="component" value="Unassembled WGS sequence"/>
</dbReference>
<comment type="caution">
    <text evidence="1">The sequence shown here is derived from an EMBL/GenBank/DDBJ whole genome shotgun (WGS) entry which is preliminary data.</text>
</comment>
<protein>
    <submittedName>
        <fullName evidence="1">Uncharacterized protein</fullName>
    </submittedName>
</protein>
<evidence type="ECO:0000313" key="1">
    <source>
        <dbReference type="EMBL" id="MEQ2302070.1"/>
    </source>
</evidence>
<name>A0ABV0Z863_9TELE</name>
<evidence type="ECO:0000313" key="2">
    <source>
        <dbReference type="Proteomes" id="UP001469553"/>
    </source>
</evidence>
<organism evidence="1 2">
    <name type="scientific">Ameca splendens</name>
    <dbReference type="NCBI Taxonomy" id="208324"/>
    <lineage>
        <taxon>Eukaryota</taxon>
        <taxon>Metazoa</taxon>
        <taxon>Chordata</taxon>
        <taxon>Craniata</taxon>
        <taxon>Vertebrata</taxon>
        <taxon>Euteleostomi</taxon>
        <taxon>Actinopterygii</taxon>
        <taxon>Neopterygii</taxon>
        <taxon>Teleostei</taxon>
        <taxon>Neoteleostei</taxon>
        <taxon>Acanthomorphata</taxon>
        <taxon>Ovalentaria</taxon>
        <taxon>Atherinomorphae</taxon>
        <taxon>Cyprinodontiformes</taxon>
        <taxon>Goodeidae</taxon>
        <taxon>Ameca</taxon>
    </lineage>
</organism>
<keyword evidence="2" id="KW-1185">Reference proteome</keyword>
<reference evidence="1 2" key="1">
    <citation type="submission" date="2021-06" db="EMBL/GenBank/DDBJ databases">
        <authorList>
            <person name="Palmer J.M."/>
        </authorList>
    </citation>
    <scope>NUCLEOTIDE SEQUENCE [LARGE SCALE GENOMIC DNA]</scope>
    <source>
        <strain evidence="1 2">AS_MEX2019</strain>
        <tissue evidence="1">Muscle</tissue>
    </source>
</reference>
<feature type="non-terminal residue" evidence="1">
    <location>
        <position position="229"/>
    </location>
</feature>
<sequence length="229" mass="25545">MWSYPGCLSSQAQVTMASCSLHKQNTSPRGNTCRVVSGPRVPMTWACNYQIIGKNVFIIKYKELGVLQTEREMHSFNPSPALGHSPSTIEKRYHDLRNSLKPQLDPSSLCSNGANKRAACCASLLVEVMIRSGPTGEIWRLVTCPVTCSGLTLLPGQLSHLGGLRVQRNQAAVPPQNHHRAHWSLLGCFPESCRHGDWYQRSHQGDRLSTNQDVYETPQHRVQAQTVHH</sequence>